<sequence>MSKIGKVLGEVPVGLIGAVDNDQPAFMGPSYKDNEILLLPEGVRAATLPALIERLTLHEHRDAMFIDTFMLTFKSFATPDEVLDLLIQRFFIQPPDGLSDAQFNLWAEKKQKVVQLRVINILTIMLKDGVLEKEDMHVLARFKEFAKIAHEELGAAAQPLVNIVERARSGSDAKTPFNYSSPDLPPPPQVPKNLKKFKLLDLDPIELARQLTIIEGRLFFRLRLMDCLQRAKEQSSTQNIKEVITTQNGISDWVVESILHPEDPKRRAIVLRHFIQIAEQCRSLQNFSSMTAIVAGINSPAIRRLKRTWDLLTVRFTTLFDSLEKSLEEAKNFNTYKAFMSKITPPAVPFLGVYLTALTFNQDGAKDNIPGKDPNGPMLINFQKRHKAAEVLREIKRYQQMPYNLTPVPQVIALIEDSIKLLQFDRDKAWALSMEREPREREEEKVQRLLQDSGFV</sequence>
<feature type="domain" description="Ras-GEF" evidence="3">
    <location>
        <begin position="203"/>
        <end position="439"/>
    </location>
</feature>
<name>A0A165BPZ6_EXIGL</name>
<dbReference type="EMBL" id="KV426425">
    <property type="protein sequence ID" value="KZV81038.1"/>
    <property type="molecule type" value="Genomic_DNA"/>
</dbReference>
<dbReference type="SMART" id="SM00229">
    <property type="entry name" value="RasGEFN"/>
    <property type="match status" value="1"/>
</dbReference>
<gene>
    <name evidence="5" type="ORF">EXIGLDRAFT_629174</name>
</gene>
<keyword evidence="6" id="KW-1185">Reference proteome</keyword>
<evidence type="ECO:0000313" key="6">
    <source>
        <dbReference type="Proteomes" id="UP000077266"/>
    </source>
</evidence>
<dbReference type="InParanoid" id="A0A165BPZ6"/>
<dbReference type="AlphaFoldDB" id="A0A165BPZ6"/>
<dbReference type="InterPro" id="IPR036964">
    <property type="entry name" value="RASGEF_cat_dom_sf"/>
</dbReference>
<dbReference type="Gene3D" id="1.10.840.10">
    <property type="entry name" value="Ras guanine-nucleotide exchange factors catalytic domain"/>
    <property type="match status" value="1"/>
</dbReference>
<dbReference type="STRING" id="1314781.A0A165BPZ6"/>
<dbReference type="PANTHER" id="PTHR23113:SF368">
    <property type="entry name" value="CELL DIVISION CONTROL PROTEIN 25"/>
    <property type="match status" value="1"/>
</dbReference>
<dbReference type="PROSITE" id="PS50212">
    <property type="entry name" value="RASGEF_NTER"/>
    <property type="match status" value="1"/>
</dbReference>
<dbReference type="Pfam" id="PF00618">
    <property type="entry name" value="RasGEF_N"/>
    <property type="match status" value="1"/>
</dbReference>
<dbReference type="CDD" id="cd06224">
    <property type="entry name" value="REM"/>
    <property type="match status" value="1"/>
</dbReference>
<dbReference type="PANTHER" id="PTHR23113">
    <property type="entry name" value="GUANINE NUCLEOTIDE EXCHANGE FACTOR"/>
    <property type="match status" value="1"/>
</dbReference>
<evidence type="ECO:0000256" key="1">
    <source>
        <dbReference type="ARBA" id="ARBA00022658"/>
    </source>
</evidence>
<feature type="domain" description="N-terminal Ras-GEF" evidence="4">
    <location>
        <begin position="39"/>
        <end position="168"/>
    </location>
</feature>
<dbReference type="Pfam" id="PF00617">
    <property type="entry name" value="RasGEF"/>
    <property type="match status" value="1"/>
</dbReference>
<dbReference type="InterPro" id="IPR008937">
    <property type="entry name" value="Ras-like_GEF"/>
</dbReference>
<evidence type="ECO:0000313" key="5">
    <source>
        <dbReference type="EMBL" id="KZV81038.1"/>
    </source>
</evidence>
<reference evidence="5 6" key="1">
    <citation type="journal article" date="2016" name="Mol. Biol. Evol.">
        <title>Comparative Genomics of Early-Diverging Mushroom-Forming Fungi Provides Insights into the Origins of Lignocellulose Decay Capabilities.</title>
        <authorList>
            <person name="Nagy L.G."/>
            <person name="Riley R."/>
            <person name="Tritt A."/>
            <person name="Adam C."/>
            <person name="Daum C."/>
            <person name="Floudas D."/>
            <person name="Sun H."/>
            <person name="Yadav J.S."/>
            <person name="Pangilinan J."/>
            <person name="Larsson K.H."/>
            <person name="Matsuura K."/>
            <person name="Barry K."/>
            <person name="Labutti K."/>
            <person name="Kuo R."/>
            <person name="Ohm R.A."/>
            <person name="Bhattacharya S.S."/>
            <person name="Shirouzu T."/>
            <person name="Yoshinaga Y."/>
            <person name="Martin F.M."/>
            <person name="Grigoriev I.V."/>
            <person name="Hibbett D.S."/>
        </authorList>
    </citation>
    <scope>NUCLEOTIDE SEQUENCE [LARGE SCALE GENOMIC DNA]</scope>
    <source>
        <strain evidence="5 6">HHB12029</strain>
    </source>
</reference>
<accession>A0A165BPZ6</accession>
<dbReference type="SMART" id="SM00147">
    <property type="entry name" value="RasGEF"/>
    <property type="match status" value="1"/>
</dbReference>
<dbReference type="GO" id="GO:0005886">
    <property type="term" value="C:plasma membrane"/>
    <property type="evidence" value="ECO:0007669"/>
    <property type="project" value="TreeGrafter"/>
</dbReference>
<organism evidence="5 6">
    <name type="scientific">Exidia glandulosa HHB12029</name>
    <dbReference type="NCBI Taxonomy" id="1314781"/>
    <lineage>
        <taxon>Eukaryota</taxon>
        <taxon>Fungi</taxon>
        <taxon>Dikarya</taxon>
        <taxon>Basidiomycota</taxon>
        <taxon>Agaricomycotina</taxon>
        <taxon>Agaricomycetes</taxon>
        <taxon>Auriculariales</taxon>
        <taxon>Exidiaceae</taxon>
        <taxon>Exidia</taxon>
    </lineage>
</organism>
<dbReference type="InterPro" id="IPR023578">
    <property type="entry name" value="Ras_GEF_dom_sf"/>
</dbReference>
<dbReference type="InterPro" id="IPR000651">
    <property type="entry name" value="Ras-like_Gua-exchang_fac_N"/>
</dbReference>
<dbReference type="PROSITE" id="PS50009">
    <property type="entry name" value="RASGEF_CAT"/>
    <property type="match status" value="1"/>
</dbReference>
<proteinExistence type="predicted"/>
<dbReference type="InterPro" id="IPR001895">
    <property type="entry name" value="RASGEF_cat_dom"/>
</dbReference>
<evidence type="ECO:0000256" key="2">
    <source>
        <dbReference type="PROSITE-ProRule" id="PRU00168"/>
    </source>
</evidence>
<evidence type="ECO:0000259" key="4">
    <source>
        <dbReference type="PROSITE" id="PS50212"/>
    </source>
</evidence>
<dbReference type="Gene3D" id="1.20.870.10">
    <property type="entry name" value="Son of sevenless (SoS) protein Chain: S domain 1"/>
    <property type="match status" value="1"/>
</dbReference>
<dbReference type="SUPFAM" id="SSF48366">
    <property type="entry name" value="Ras GEF"/>
    <property type="match status" value="1"/>
</dbReference>
<dbReference type="Proteomes" id="UP000077266">
    <property type="component" value="Unassembled WGS sequence"/>
</dbReference>
<dbReference type="CDD" id="cd00155">
    <property type="entry name" value="RasGEF"/>
    <property type="match status" value="1"/>
</dbReference>
<dbReference type="GO" id="GO:0007265">
    <property type="term" value="P:Ras protein signal transduction"/>
    <property type="evidence" value="ECO:0007669"/>
    <property type="project" value="TreeGrafter"/>
</dbReference>
<keyword evidence="1 2" id="KW-0344">Guanine-nucleotide releasing factor</keyword>
<dbReference type="GO" id="GO:0005085">
    <property type="term" value="F:guanyl-nucleotide exchange factor activity"/>
    <property type="evidence" value="ECO:0007669"/>
    <property type="project" value="UniProtKB-KW"/>
</dbReference>
<evidence type="ECO:0000259" key="3">
    <source>
        <dbReference type="PROSITE" id="PS50009"/>
    </source>
</evidence>
<protein>
    <submittedName>
        <fullName evidence="5">Ras GEF</fullName>
    </submittedName>
</protein>
<dbReference type="OrthoDB" id="546434at2759"/>